<dbReference type="EMBL" id="JNVM01000006">
    <property type="protein sequence ID" value="KEQ26532.1"/>
    <property type="molecule type" value="Genomic_DNA"/>
</dbReference>
<dbReference type="OrthoDB" id="2665621at2"/>
<comment type="caution">
    <text evidence="1">The sequence shown here is derived from an EMBL/GenBank/DDBJ whole genome shotgun (WGS) entry which is preliminary data.</text>
</comment>
<reference evidence="1 2" key="1">
    <citation type="submission" date="2014-06" db="EMBL/GenBank/DDBJ databases">
        <title>Draft genome sequence of Paenibacillus sp. MSt1.</title>
        <authorList>
            <person name="Aw Y.K."/>
            <person name="Ong K.S."/>
            <person name="Gan H.M."/>
            <person name="Lee S.M."/>
        </authorList>
    </citation>
    <scope>NUCLEOTIDE SEQUENCE [LARGE SCALE GENOMIC DNA]</scope>
    <source>
        <strain evidence="1 2">MSt1</strain>
    </source>
</reference>
<dbReference type="RefSeq" id="WP_036679237.1">
    <property type="nucleotide sequence ID" value="NZ_JNVM01000006.1"/>
</dbReference>
<proteinExistence type="predicted"/>
<evidence type="ECO:0000313" key="1">
    <source>
        <dbReference type="EMBL" id="KEQ26532.1"/>
    </source>
</evidence>
<dbReference type="AlphaFoldDB" id="A0A081P759"/>
<dbReference type="Proteomes" id="UP000028123">
    <property type="component" value="Unassembled WGS sequence"/>
</dbReference>
<keyword evidence="2" id="KW-1185">Reference proteome</keyword>
<name>A0A081P759_9BACL</name>
<gene>
    <name evidence="1" type="ORF">ET33_32305</name>
</gene>
<organism evidence="1 2">
    <name type="scientific">Paenibacillus tyrfis</name>
    <dbReference type="NCBI Taxonomy" id="1501230"/>
    <lineage>
        <taxon>Bacteria</taxon>
        <taxon>Bacillati</taxon>
        <taxon>Bacillota</taxon>
        <taxon>Bacilli</taxon>
        <taxon>Bacillales</taxon>
        <taxon>Paenibacillaceae</taxon>
        <taxon>Paenibacillus</taxon>
    </lineage>
</organism>
<accession>A0A081P759</accession>
<protein>
    <submittedName>
        <fullName evidence="1">Uncharacterized protein</fullName>
    </submittedName>
</protein>
<evidence type="ECO:0000313" key="2">
    <source>
        <dbReference type="Proteomes" id="UP000028123"/>
    </source>
</evidence>
<sequence>MKKFTKLNDFMKYGGFIEIPENQNMTLNELMLTCQVSSKSEEGIRLDFEFQQCDLTLIYKKNHYYGSLLDFKRFTRIHDRDKILKGSEINFYRNFQDYAKERKLDISTSTQTKNSVRVVLCNGLRLTFHYSKIHDDFLIWEITNRFGNKRLVNLVTSQTSVLTMESMNFSLIQYLKYSGFFNLPGKETIGFNDLLMKCCLNESHSGISGTILGFRFKNWLLEIFYDDHKALIGENVKFLGYHNYRGKDEIIQAAEIHFWENFKDYSEQNGLQIIETCTNEDTLIAFLHTGSNLHFDYKEKYGDYLVSVIEGEGTRFREAYRRIYNN</sequence>